<evidence type="ECO:0000259" key="9">
    <source>
        <dbReference type="SMART" id="SM00891"/>
    </source>
</evidence>
<dbReference type="GO" id="GO:0031573">
    <property type="term" value="P:mitotic intra-S DNA damage checkpoint signaling"/>
    <property type="evidence" value="ECO:0000318"/>
    <property type="project" value="GO_Central"/>
</dbReference>
<dbReference type="STRING" id="8355.A0A1L8EY99"/>
<keyword evidence="11 12" id="KW-0255">Endonuclease</keyword>
<keyword evidence="4" id="KW-0233">DNA recombination</keyword>
<evidence type="ECO:0000256" key="4">
    <source>
        <dbReference type="ARBA" id="ARBA00023172"/>
    </source>
</evidence>
<keyword evidence="6" id="KW-0539">Nucleus</keyword>
<dbReference type="CTD" id="108701630"/>
<dbReference type="PANTHER" id="PTHR21077:SF6">
    <property type="entry name" value="CROSSOVER JUNCTION ENDONUCLEASE EME2-RELATED"/>
    <property type="match status" value="1"/>
</dbReference>
<dbReference type="InterPro" id="IPR033310">
    <property type="entry name" value="Mms4/EME1/EME2"/>
</dbReference>
<dbReference type="GO" id="GO:0000712">
    <property type="term" value="P:resolution of meiotic recombination intermediates"/>
    <property type="evidence" value="ECO:0000318"/>
    <property type="project" value="GO_Central"/>
</dbReference>
<feature type="coiled-coil region" evidence="7">
    <location>
        <begin position="105"/>
        <end position="145"/>
    </location>
</feature>
<dbReference type="GO" id="GO:0006302">
    <property type="term" value="P:double-strand break repair"/>
    <property type="evidence" value="ECO:0000318"/>
    <property type="project" value="GO_Central"/>
</dbReference>
<dbReference type="PANTHER" id="PTHR21077">
    <property type="entry name" value="EME1 PROTEIN"/>
    <property type="match status" value="1"/>
</dbReference>
<proteinExistence type="inferred from homology"/>
<evidence type="ECO:0000256" key="8">
    <source>
        <dbReference type="SAM" id="MobiDB-lite"/>
    </source>
</evidence>
<dbReference type="GO" id="GO:0031297">
    <property type="term" value="P:replication fork processing"/>
    <property type="evidence" value="ECO:0000318"/>
    <property type="project" value="GO_Central"/>
</dbReference>
<dbReference type="GO" id="GO:0005634">
    <property type="term" value="C:nucleus"/>
    <property type="evidence" value="ECO:0007669"/>
    <property type="project" value="UniProtKB-SubCell"/>
</dbReference>
<keyword evidence="11 12" id="KW-0540">Nuclease</keyword>
<dbReference type="AlphaFoldDB" id="A0A1L8EY99"/>
<feature type="compositionally biased region" description="Basic and acidic residues" evidence="8">
    <location>
        <begin position="56"/>
        <end position="77"/>
    </location>
</feature>
<dbReference type="InterPro" id="IPR042530">
    <property type="entry name" value="EME1/EME2_C"/>
</dbReference>
<sequence>METLQEREKSRTSPGSSPRRSVRRAATWEISDSDNEEETNEPKIESQKGPIVNIEAADHLLGVREDPAQEPNVEEKASNLVLPPPAATTPSPTKRTRKKKSPEQVEAELAQAEEKKRQRELKRQEKAEKKELEKVEREKRKETNLALKPLRPDQCGKYMVVKLDAGLLEDGGSEDVLEALRLAEYNYSIEPHSVPRSITWKREMPVNWTCIEGVDLKEEEEDQMLVLVEPKSFLSSVYAYAQASDYYCAGNEMEEIPGSLFSIPANSQDKKVTLVVMGLHEYRWCEKLSRQIQRQSLDPVEGHHSNRDQSATRATQRQIQEALVFLQLYCNTEVLCLDTWKELGQHVCAVTKSIAQRPFRKHWEAQTFSFCTSAGSWRGWGPRGELTGLPLTWRRQIQQLNRVSPAMAAAVTTAYPSPQLLMQAYSACGSDRERTSLLSDLRIPHDSKTGVTQKAEDPREGTDIGQEGPGRERRVGPDLSRRIWLLMTTENPELVLDLNS</sequence>
<feature type="domain" description="ERCC4" evidence="9">
    <location>
        <begin position="160"/>
        <end position="426"/>
    </location>
</feature>
<evidence type="ECO:0000256" key="7">
    <source>
        <dbReference type="SAM" id="Coils"/>
    </source>
</evidence>
<keyword evidence="7" id="KW-0175">Coiled coil</keyword>
<dbReference type="KEGG" id="xla:108701630"/>
<dbReference type="SMART" id="SM00891">
    <property type="entry name" value="ERCC4"/>
    <property type="match status" value="1"/>
</dbReference>
<dbReference type="Bgee" id="108701630">
    <property type="expression patterns" value="Expressed in oocyte and 13 other cell types or tissues"/>
</dbReference>
<feature type="region of interest" description="Disordered" evidence="8">
    <location>
        <begin position="439"/>
        <end position="475"/>
    </location>
</feature>
<evidence type="ECO:0000313" key="12">
    <source>
        <dbReference type="RefSeq" id="XP_018092008.1"/>
    </source>
</evidence>
<dbReference type="Pfam" id="PF02732">
    <property type="entry name" value="ERCC4"/>
    <property type="match status" value="1"/>
</dbReference>
<dbReference type="AGR" id="Xenbase:XB-GENE-6489076"/>
<evidence type="ECO:0000256" key="2">
    <source>
        <dbReference type="ARBA" id="ARBA00005313"/>
    </source>
</evidence>
<dbReference type="GeneID" id="108701630"/>
<dbReference type="FunFam" id="1.10.150.670:FF:000002">
    <property type="entry name" value="Crossover junction endonuclease EME1"/>
    <property type="match status" value="1"/>
</dbReference>
<keyword evidence="3" id="KW-0227">DNA damage</keyword>
<keyword evidence="10" id="KW-1185">Reference proteome</keyword>
<protein>
    <submittedName>
        <fullName evidence="11 12">Probable Crossover junction endonuclease EME2</fullName>
    </submittedName>
</protein>
<dbReference type="Gene3D" id="3.40.50.10130">
    <property type="match status" value="1"/>
</dbReference>
<organism evidence="12">
    <name type="scientific">Xenopus laevis</name>
    <name type="common">African clawed frog</name>
    <dbReference type="NCBI Taxonomy" id="8355"/>
    <lineage>
        <taxon>Eukaryota</taxon>
        <taxon>Metazoa</taxon>
        <taxon>Chordata</taxon>
        <taxon>Craniata</taxon>
        <taxon>Vertebrata</taxon>
        <taxon>Euteleostomi</taxon>
        <taxon>Amphibia</taxon>
        <taxon>Batrachia</taxon>
        <taxon>Anura</taxon>
        <taxon>Pipoidea</taxon>
        <taxon>Pipidae</taxon>
        <taxon>Xenopodinae</taxon>
        <taxon>Xenopus</taxon>
        <taxon>Xenopus</taxon>
    </lineage>
</organism>
<feature type="compositionally biased region" description="Basic and acidic residues" evidence="8">
    <location>
        <begin position="442"/>
        <end position="462"/>
    </location>
</feature>
<feature type="region of interest" description="Disordered" evidence="8">
    <location>
        <begin position="1"/>
        <end position="104"/>
    </location>
</feature>
<dbReference type="GO" id="GO:0048476">
    <property type="term" value="C:Holliday junction resolvase complex"/>
    <property type="evidence" value="ECO:0000318"/>
    <property type="project" value="GO_Central"/>
</dbReference>
<comment type="similarity">
    <text evidence="2">Belongs to the EME1/MMS4 family.</text>
</comment>
<evidence type="ECO:0000313" key="10">
    <source>
        <dbReference type="Proteomes" id="UP000186698"/>
    </source>
</evidence>
<evidence type="ECO:0000313" key="11">
    <source>
        <dbReference type="RefSeq" id="XP_018092007.1"/>
    </source>
</evidence>
<dbReference type="InterPro" id="IPR006166">
    <property type="entry name" value="ERCC4_domain"/>
</dbReference>
<dbReference type="CDD" id="cd20082">
    <property type="entry name" value="XPF_nuclease_EME2"/>
    <property type="match status" value="1"/>
</dbReference>
<comment type="subcellular location">
    <subcellularLocation>
        <location evidence="1">Nucleus</location>
    </subcellularLocation>
</comment>
<evidence type="ECO:0000313" key="13">
    <source>
        <dbReference type="Xenbase" id="XB-GENE-6489076"/>
    </source>
</evidence>
<dbReference type="InterPro" id="IPR047523">
    <property type="entry name" value="XPF_nuclease_EME2"/>
</dbReference>
<keyword evidence="11 12" id="KW-0378">Hydrolase</keyword>
<keyword evidence="5" id="KW-0234">DNA repair</keyword>
<evidence type="ECO:0000256" key="5">
    <source>
        <dbReference type="ARBA" id="ARBA00023204"/>
    </source>
</evidence>
<name>A0A1L8EY99_XENLA</name>
<evidence type="ECO:0000256" key="1">
    <source>
        <dbReference type="ARBA" id="ARBA00004123"/>
    </source>
</evidence>
<dbReference type="OMA" id="VWAAGEQ"/>
<dbReference type="Proteomes" id="UP000186698">
    <property type="component" value="Chromosome 9_10L"/>
</dbReference>
<gene>
    <name evidence="11 12 13" type="primary">eme2.L</name>
</gene>
<dbReference type="PaxDb" id="8355-A0A1L8EY99"/>
<dbReference type="RefSeq" id="XP_018092008.1">
    <property type="nucleotide sequence ID" value="XM_018236519.2"/>
</dbReference>
<dbReference type="RefSeq" id="XP_018092007.1">
    <property type="nucleotide sequence ID" value="XM_018236518.2"/>
</dbReference>
<dbReference type="GO" id="GO:0008821">
    <property type="term" value="F:crossover junction DNA endonuclease activity"/>
    <property type="evidence" value="ECO:0007669"/>
    <property type="project" value="TreeGrafter"/>
</dbReference>
<dbReference type="OrthoDB" id="343092at2759"/>
<dbReference type="Xenbase" id="XB-GENE-6489076">
    <property type="gene designation" value="eme2.L"/>
</dbReference>
<reference evidence="11 12" key="1">
    <citation type="submission" date="2022-04" db="UniProtKB">
        <authorList>
            <consortium name="RefSeq"/>
        </authorList>
    </citation>
    <scope>IDENTIFICATION</scope>
    <source>
        <strain evidence="11 12">J_2021</strain>
        <tissue evidence="11 12">Erythrocytes</tissue>
    </source>
</reference>
<feature type="compositionally biased region" description="Basic and acidic residues" evidence="8">
    <location>
        <begin position="1"/>
        <end position="11"/>
    </location>
</feature>
<accession>A0A1L8EY99</accession>
<dbReference type="Pfam" id="PF21292">
    <property type="entry name" value="EME1-MUS81_C"/>
    <property type="match status" value="1"/>
</dbReference>
<dbReference type="Gene3D" id="1.10.150.670">
    <property type="entry name" value="Crossover junction endonuclease EME1, DNA-binding domain"/>
    <property type="match status" value="1"/>
</dbReference>
<dbReference type="GO" id="GO:0003677">
    <property type="term" value="F:DNA binding"/>
    <property type="evidence" value="ECO:0007669"/>
    <property type="project" value="InterPro"/>
</dbReference>
<evidence type="ECO:0000256" key="6">
    <source>
        <dbReference type="ARBA" id="ARBA00023242"/>
    </source>
</evidence>
<evidence type="ECO:0000256" key="3">
    <source>
        <dbReference type="ARBA" id="ARBA00022763"/>
    </source>
</evidence>